<dbReference type="Pfam" id="PF13622">
    <property type="entry name" value="4HBT_3"/>
    <property type="match status" value="1"/>
</dbReference>
<name>A0ABP9ZZQ8_9GAMM</name>
<dbReference type="InterPro" id="IPR049449">
    <property type="entry name" value="TesB_ACOT8-like_N"/>
</dbReference>
<evidence type="ECO:0000313" key="3">
    <source>
        <dbReference type="EMBL" id="GAA6145630.1"/>
    </source>
</evidence>
<dbReference type="EMBL" id="BAABWH010000004">
    <property type="protein sequence ID" value="GAA6145630.1"/>
    <property type="molecule type" value="Genomic_DNA"/>
</dbReference>
<keyword evidence="4" id="KW-1185">Reference proteome</keyword>
<evidence type="ECO:0000313" key="4">
    <source>
        <dbReference type="Proteomes" id="UP001481413"/>
    </source>
</evidence>
<dbReference type="PANTHER" id="PTHR38110:SF1">
    <property type="entry name" value="THIOESTERASE DOMAIN-CONTAINING PROTEIN"/>
    <property type="match status" value="1"/>
</dbReference>
<protein>
    <submittedName>
        <fullName evidence="3">Acyl-CoA thioesterase II</fullName>
    </submittedName>
</protein>
<dbReference type="InterPro" id="IPR049450">
    <property type="entry name" value="ACOT8-like_C"/>
</dbReference>
<dbReference type="InterPro" id="IPR029069">
    <property type="entry name" value="HotDog_dom_sf"/>
</dbReference>
<dbReference type="PANTHER" id="PTHR38110">
    <property type="entry name" value="CHROMOSOME 23, WHOLE GENOME SHOTGUN SEQUENCE"/>
    <property type="match status" value="1"/>
</dbReference>
<reference evidence="3 4" key="1">
    <citation type="submission" date="2024-04" db="EMBL/GenBank/DDBJ databases">
        <title>Draft genome sequence of Thalassolituus maritimus NBRC 116585.</title>
        <authorList>
            <person name="Miyakawa T."/>
            <person name="Kusuya Y."/>
            <person name="Miura T."/>
        </authorList>
    </citation>
    <scope>NUCLEOTIDE SEQUENCE [LARGE SCALE GENOMIC DNA]</scope>
    <source>
        <strain evidence="3 4">5NW40-0001</strain>
    </source>
</reference>
<dbReference type="InterPro" id="IPR042171">
    <property type="entry name" value="Acyl-CoA_hotdog"/>
</dbReference>
<dbReference type="Pfam" id="PF20789">
    <property type="entry name" value="4HBT_3C"/>
    <property type="match status" value="1"/>
</dbReference>
<proteinExistence type="predicted"/>
<gene>
    <name evidence="3" type="ORF">NBRC116585_17480</name>
</gene>
<accession>A0ABP9ZZQ8</accession>
<comment type="caution">
    <text evidence="3">The sequence shown here is derived from an EMBL/GenBank/DDBJ whole genome shotgun (WGS) entry which is preliminary data.</text>
</comment>
<dbReference type="InterPro" id="IPR052389">
    <property type="entry name" value="Sec_Metab_Biosynth-Assoc"/>
</dbReference>
<dbReference type="Proteomes" id="UP001481413">
    <property type="component" value="Unassembled WGS sequence"/>
</dbReference>
<organism evidence="3 4">
    <name type="scientific">Thalassolituus maritimus</name>
    <dbReference type="NCBI Taxonomy" id="484498"/>
    <lineage>
        <taxon>Bacteria</taxon>
        <taxon>Pseudomonadati</taxon>
        <taxon>Pseudomonadota</taxon>
        <taxon>Gammaproteobacteria</taxon>
        <taxon>Oceanospirillales</taxon>
        <taxon>Oceanospirillaceae</taxon>
        <taxon>Thalassolituus</taxon>
    </lineage>
</organism>
<feature type="domain" description="Acyl-CoA thioesterase-like N-terminal HotDog" evidence="1">
    <location>
        <begin position="20"/>
        <end position="103"/>
    </location>
</feature>
<evidence type="ECO:0000259" key="2">
    <source>
        <dbReference type="Pfam" id="PF20789"/>
    </source>
</evidence>
<dbReference type="SUPFAM" id="SSF54637">
    <property type="entry name" value="Thioesterase/thiol ester dehydrase-isomerase"/>
    <property type="match status" value="2"/>
</dbReference>
<evidence type="ECO:0000259" key="1">
    <source>
        <dbReference type="Pfam" id="PF13622"/>
    </source>
</evidence>
<dbReference type="Gene3D" id="2.40.160.210">
    <property type="entry name" value="Acyl-CoA thioesterase, double hotdog domain"/>
    <property type="match status" value="1"/>
</dbReference>
<dbReference type="RefSeq" id="WP_353294654.1">
    <property type="nucleotide sequence ID" value="NZ_BAABWH010000004.1"/>
</dbReference>
<sequence length="269" mass="29378">MNPFDFYYDAISKNDLPPVDGSWGQGKTTFGGMSAALALTAIERDFPQKAPLRSLSIHFCGALVTEQPYEIETRELKSGRSISHIQAEVLQNDDCATVVTACYGSQRESDVVVEPAAIETGEPGSGTKLGYIAGLTPEFVRHIDFSYVSGGLPFTGSKDNHIHGWMRFNDSTGPMTEAHLVALIDAWPPATLQKLRSVAPCASITWSLELMSSPRDGDTPLAANDWLYYEVDIMEAHGGYAHTTAKIYRADGTLLALSRQLVVVYDKRS</sequence>
<feature type="domain" description="Acyl-CoA thioesterase-like C-terminal" evidence="2">
    <location>
        <begin position="132"/>
        <end position="264"/>
    </location>
</feature>